<accession>A0A655BNF2</accession>
<reference evidence="1 2" key="1">
    <citation type="submission" date="2015-03" db="EMBL/GenBank/DDBJ databases">
        <authorList>
            <consortium name="Pathogen Informatics"/>
        </authorList>
    </citation>
    <scope>NUCLEOTIDE SEQUENCE [LARGE SCALE GENOMIC DNA]</scope>
    <source>
        <strain evidence="1 2">D4891</strain>
    </source>
</reference>
<gene>
    <name evidence="1" type="ORF">ERS008207_00335</name>
</gene>
<dbReference type="AntiFam" id="ANF00149">
    <property type="entry name" value="Shadow ORF (opposite cshA)"/>
</dbReference>
<dbReference type="Proteomes" id="UP000042394">
    <property type="component" value="Unassembled WGS sequence"/>
</dbReference>
<proteinExistence type="predicted"/>
<sequence length="186" mass="21803">MSASTTAAAALLTTVLNRLRFNRRVRLIARRRNAWDLFFQQFFDITQQFMLVNTDQRQRLASCRRATGTANTVYIIFRHVRQFIVDHVRQLFNIQTTRRNIRRHQHANIAGFKIGQRAGTCALRFITVDRRAANTVFIKLFRQMVRAMLGAGEDQHLLPVALANHLRQQFTFAFFIDKVHVLRHLL</sequence>
<evidence type="ECO:0000313" key="1">
    <source>
        <dbReference type="EMBL" id="CNT62090.1"/>
    </source>
</evidence>
<dbReference type="AlphaFoldDB" id="A0A655BNF2"/>
<evidence type="ECO:0000313" key="2">
    <source>
        <dbReference type="Proteomes" id="UP000042394"/>
    </source>
</evidence>
<dbReference type="EMBL" id="CQPD01000002">
    <property type="protein sequence ID" value="CNT62090.1"/>
    <property type="molecule type" value="Genomic_DNA"/>
</dbReference>
<organism evidence="1 2">
    <name type="scientific">Salmonella enterica subsp. enterica serovar Bovismorbificans</name>
    <dbReference type="NCBI Taxonomy" id="58097"/>
    <lineage>
        <taxon>Bacteria</taxon>
        <taxon>Pseudomonadati</taxon>
        <taxon>Pseudomonadota</taxon>
        <taxon>Gammaproteobacteria</taxon>
        <taxon>Enterobacterales</taxon>
        <taxon>Enterobacteriaceae</taxon>
        <taxon>Salmonella</taxon>
    </lineage>
</organism>
<name>A0A655BNF2_SALET</name>
<protein>
    <submittedName>
        <fullName evidence="1">Uncharacterized protein</fullName>
    </submittedName>
</protein>